<evidence type="ECO:0000256" key="4">
    <source>
        <dbReference type="ARBA" id="ARBA00041569"/>
    </source>
</evidence>
<feature type="domain" description="UBC core" evidence="9">
    <location>
        <begin position="2"/>
        <end position="151"/>
    </location>
</feature>
<accession>A0ABP0CNL2</accession>
<dbReference type="Pfam" id="PF09288">
    <property type="entry name" value="UBA_3"/>
    <property type="match status" value="1"/>
</dbReference>
<dbReference type="CDD" id="cd14311">
    <property type="entry name" value="UBA_II_E2_UBC1"/>
    <property type="match status" value="1"/>
</dbReference>
<name>A0ABP0CNL2_9PEZI</name>
<dbReference type="SUPFAM" id="SSF54495">
    <property type="entry name" value="UBC-like"/>
    <property type="match status" value="1"/>
</dbReference>
<evidence type="ECO:0000256" key="2">
    <source>
        <dbReference type="ARBA" id="ARBA00022786"/>
    </source>
</evidence>
<keyword evidence="10" id="KW-0012">Acyltransferase</keyword>
<feature type="active site" description="Glycyl thioester intermediate" evidence="7">
    <location>
        <position position="89"/>
    </location>
</feature>
<keyword evidence="8" id="KW-0547">Nucleotide-binding</keyword>
<comment type="similarity">
    <text evidence="8">Belongs to the ubiquitin-conjugating enzyme family.</text>
</comment>
<dbReference type="Pfam" id="PF00179">
    <property type="entry name" value="UQ_con"/>
    <property type="match status" value="1"/>
</dbReference>
<keyword evidence="2 8" id="KW-0833">Ubl conjugation pathway</keyword>
<evidence type="ECO:0000313" key="11">
    <source>
        <dbReference type="Proteomes" id="UP001642482"/>
    </source>
</evidence>
<dbReference type="PROSITE" id="PS50127">
    <property type="entry name" value="UBC_2"/>
    <property type="match status" value="1"/>
</dbReference>
<dbReference type="InterPro" id="IPR050113">
    <property type="entry name" value="Ub_conjugating_enzyme"/>
</dbReference>
<dbReference type="InterPro" id="IPR016135">
    <property type="entry name" value="UBQ-conjugating_enzyme/RWD"/>
</dbReference>
<dbReference type="SMART" id="SM00212">
    <property type="entry name" value="UBCc"/>
    <property type="match status" value="1"/>
</dbReference>
<evidence type="ECO:0000256" key="5">
    <source>
        <dbReference type="ARBA" id="ARBA00042179"/>
    </source>
</evidence>
<protein>
    <recommendedName>
        <fullName evidence="3">Ubiquitin-conjugating enzyme E2 2</fullName>
    </recommendedName>
    <alternativeName>
        <fullName evidence="5">E2 ubiquitin-conjugating enzyme 2</fullName>
    </alternativeName>
    <alternativeName>
        <fullName evidence="6">Ubiquitin carrier protein UBC2</fullName>
    </alternativeName>
    <alternativeName>
        <fullName evidence="4">Ubiquitin-protein ligase UBC2</fullName>
    </alternativeName>
</protein>
<proteinExistence type="inferred from homology"/>
<evidence type="ECO:0000256" key="7">
    <source>
        <dbReference type="PROSITE-ProRule" id="PRU10133"/>
    </source>
</evidence>
<dbReference type="PROSITE" id="PS00183">
    <property type="entry name" value="UBC_1"/>
    <property type="match status" value="1"/>
</dbReference>
<dbReference type="Gene3D" id="3.10.110.10">
    <property type="entry name" value="Ubiquitin Conjugating Enzyme"/>
    <property type="match status" value="1"/>
</dbReference>
<evidence type="ECO:0000256" key="8">
    <source>
        <dbReference type="RuleBase" id="RU362109"/>
    </source>
</evidence>
<keyword evidence="11" id="KW-1185">Reference proteome</keyword>
<dbReference type="SUPFAM" id="SSF46934">
    <property type="entry name" value="UBA-like"/>
    <property type="match status" value="1"/>
</dbReference>
<evidence type="ECO:0000256" key="1">
    <source>
        <dbReference type="ARBA" id="ARBA00022679"/>
    </source>
</evidence>
<keyword evidence="1 10" id="KW-0808">Transferase</keyword>
<gene>
    <name evidence="10" type="primary">ubc1</name>
    <name evidence="10" type="ORF">SEUCBS140593_008698</name>
</gene>
<dbReference type="InterPro" id="IPR023313">
    <property type="entry name" value="UBQ-conjugating_AS"/>
</dbReference>
<dbReference type="InterPro" id="IPR000608">
    <property type="entry name" value="UBC"/>
</dbReference>
<evidence type="ECO:0000313" key="10">
    <source>
        <dbReference type="EMBL" id="CAK7233727.1"/>
    </source>
</evidence>
<sequence>MSRARRVAKELSDIARDSSTTDISVVALDPANLTTLQGTFGGPPDTPYAGGTYIVNITIPDNYPFKPPAMKLATKIWHPNISSQTGAICLDTLSTGWSPVNTIKTTLLSLRMLLESPNPSDPQDAQVATMLTENPGLFKVVAHDWAVRYAGAPRKMPLPSEYKGTEGKAEIRPDDPARYRGYNKNLVTRFTDMGFSVENVVNAFIRVGIERNDGRDYPLEEAYIGDVTAYLFDEP</sequence>
<evidence type="ECO:0000256" key="6">
    <source>
        <dbReference type="ARBA" id="ARBA00042190"/>
    </source>
</evidence>
<evidence type="ECO:0000256" key="3">
    <source>
        <dbReference type="ARBA" id="ARBA00039884"/>
    </source>
</evidence>
<organism evidence="10 11">
    <name type="scientific">Sporothrix eucalyptigena</name>
    <dbReference type="NCBI Taxonomy" id="1812306"/>
    <lineage>
        <taxon>Eukaryota</taxon>
        <taxon>Fungi</taxon>
        <taxon>Dikarya</taxon>
        <taxon>Ascomycota</taxon>
        <taxon>Pezizomycotina</taxon>
        <taxon>Sordariomycetes</taxon>
        <taxon>Sordariomycetidae</taxon>
        <taxon>Ophiostomatales</taxon>
        <taxon>Ophiostomataceae</taxon>
        <taxon>Sporothrix</taxon>
    </lineage>
</organism>
<evidence type="ECO:0000259" key="9">
    <source>
        <dbReference type="PROSITE" id="PS50127"/>
    </source>
</evidence>
<dbReference type="GO" id="GO:0061631">
    <property type="term" value="F:ubiquitin conjugating enzyme activity"/>
    <property type="evidence" value="ECO:0007669"/>
    <property type="project" value="UniProtKB-EC"/>
</dbReference>
<comment type="caution">
    <text evidence="10">The sequence shown here is derived from an EMBL/GenBank/DDBJ whole genome shotgun (WGS) entry which is preliminary data.</text>
</comment>
<dbReference type="InterPro" id="IPR015368">
    <property type="entry name" value="UBA_C_fun"/>
</dbReference>
<dbReference type="Proteomes" id="UP001642482">
    <property type="component" value="Unassembled WGS sequence"/>
</dbReference>
<keyword evidence="8" id="KW-0067">ATP-binding</keyword>
<dbReference type="InterPro" id="IPR009060">
    <property type="entry name" value="UBA-like_sf"/>
</dbReference>
<dbReference type="EMBL" id="CAWUHD010000125">
    <property type="protein sequence ID" value="CAK7233727.1"/>
    <property type="molecule type" value="Genomic_DNA"/>
</dbReference>
<reference evidence="10 11" key="1">
    <citation type="submission" date="2024-01" db="EMBL/GenBank/DDBJ databases">
        <authorList>
            <person name="Allen C."/>
            <person name="Tagirdzhanova G."/>
        </authorList>
    </citation>
    <scope>NUCLEOTIDE SEQUENCE [LARGE SCALE GENOMIC DNA]</scope>
</reference>
<dbReference type="PANTHER" id="PTHR24067">
    <property type="entry name" value="UBIQUITIN-CONJUGATING ENZYME E2"/>
    <property type="match status" value="1"/>
</dbReference>